<sequence length="625" mass="68577">MVQPVLFSEAVQFAVQTLPAPLAIALEVGPHPALKGPVSQTLKSLAASPLPYAGSLERGKGDVESMSAASGMVYWRESRLSHNFRVGGQPPHSLLGRQREDSPYEKTWRNFFHLEEMPWVKGHTFQGQVLFPGAGYVSLAVEASKAFVKNRPIKLLEVRDMNIPKALVMGEDKGVEVLFTIRSKTISTTVADGSVVEAEFVCYSCSDERVLDKTCDGQVLIHLGPREPGDLPPSPISQAELTPLGTDRFYRAVSEIELDYHGVFRTLHSISRSWGHAKASASWPRGHLDIGCSLHLALLDVAFQAGLGTFVSTAEKSMGSPYLPIGIRRAIIDLNQDYQDGAGSTSIDIEALMATANASVVEFDISICAKSGHEQESCGIQIDGLILKAIAEPQPSEDRNLFVKTIWDVDAAYGLNAPPPAQADTGESVDVIDACERITLFHMQNPRDISELESAPWYHQQLFRYIRATLFTVREGKHAILRTERLNDDREAITGLVDGYPDNVDVEMLVAVGENLPSVVRNESGMMEHMLKNDLLSRLYKESSGLATCNRHVAHLMRQISHKHPRTKILEIGAGTGGTTVSVLNAVGEAYTSYTCTDISASFFNRLSEKLPEEHTPKVDFKEAT</sequence>
<dbReference type="InterPro" id="IPR050091">
    <property type="entry name" value="PKS_NRPS_Biosynth_Enz"/>
</dbReference>
<organism evidence="7 8">
    <name type="scientific">Ophiocordyceps sinensis</name>
    <dbReference type="NCBI Taxonomy" id="72228"/>
    <lineage>
        <taxon>Eukaryota</taxon>
        <taxon>Fungi</taxon>
        <taxon>Dikarya</taxon>
        <taxon>Ascomycota</taxon>
        <taxon>Pezizomycotina</taxon>
        <taxon>Sordariomycetes</taxon>
        <taxon>Hypocreomycetidae</taxon>
        <taxon>Hypocreales</taxon>
        <taxon>Ophiocordycipitaceae</taxon>
        <taxon>Ophiocordyceps</taxon>
    </lineage>
</organism>
<name>A0A8H4PWU5_9HYPO</name>
<dbReference type="InterPro" id="IPR020807">
    <property type="entry name" value="PKS_DH"/>
</dbReference>
<evidence type="ECO:0000259" key="6">
    <source>
        <dbReference type="PROSITE" id="PS52019"/>
    </source>
</evidence>
<dbReference type="InterPro" id="IPR049552">
    <property type="entry name" value="PKS_DH_N"/>
</dbReference>
<dbReference type="InterPro" id="IPR049551">
    <property type="entry name" value="PKS_DH_C"/>
</dbReference>
<dbReference type="InterPro" id="IPR042104">
    <property type="entry name" value="PKS_dehydratase_sf"/>
</dbReference>
<keyword evidence="1" id="KW-0596">Phosphopantetheine</keyword>
<dbReference type="SMART" id="SM00826">
    <property type="entry name" value="PKS_DH"/>
    <property type="match status" value="1"/>
</dbReference>
<reference evidence="7 8" key="1">
    <citation type="journal article" date="2020" name="Genome Biol. Evol.">
        <title>A new high-quality draft genome assembly of the Chinese cordyceps Ophiocordyceps sinensis.</title>
        <authorList>
            <person name="Shu R."/>
            <person name="Zhang J."/>
            <person name="Meng Q."/>
            <person name="Zhang H."/>
            <person name="Zhou G."/>
            <person name="Li M."/>
            <person name="Wu P."/>
            <person name="Zhao Y."/>
            <person name="Chen C."/>
            <person name="Qin Q."/>
        </authorList>
    </citation>
    <scope>NUCLEOTIDE SEQUENCE [LARGE SCALE GENOMIC DNA]</scope>
    <source>
        <strain evidence="7 8">IOZ07</strain>
    </source>
</reference>
<keyword evidence="3" id="KW-0808">Transferase</keyword>
<feature type="region of interest" description="N-terminal hotdog fold" evidence="5">
    <location>
        <begin position="92"/>
        <end position="226"/>
    </location>
</feature>
<feature type="active site" description="Proton acceptor; for dehydratase activity" evidence="5">
    <location>
        <position position="123"/>
    </location>
</feature>
<proteinExistence type="predicted"/>
<keyword evidence="4" id="KW-0511">Multifunctional enzyme</keyword>
<evidence type="ECO:0000256" key="5">
    <source>
        <dbReference type="PROSITE-ProRule" id="PRU01363"/>
    </source>
</evidence>
<dbReference type="SUPFAM" id="SSF53335">
    <property type="entry name" value="S-adenosyl-L-methionine-dependent methyltransferases"/>
    <property type="match status" value="1"/>
</dbReference>
<dbReference type="InterPro" id="IPR001227">
    <property type="entry name" value="Ac_transferase_dom_sf"/>
</dbReference>
<dbReference type="SUPFAM" id="SSF52151">
    <property type="entry name" value="FabD/lysophospholipase-like"/>
    <property type="match status" value="1"/>
</dbReference>
<evidence type="ECO:0000313" key="7">
    <source>
        <dbReference type="EMBL" id="KAF4511962.1"/>
    </source>
</evidence>
<dbReference type="Pfam" id="PF14765">
    <property type="entry name" value="PS-DH"/>
    <property type="match status" value="1"/>
</dbReference>
<dbReference type="EMBL" id="JAAVMX010000002">
    <property type="protein sequence ID" value="KAF4511962.1"/>
    <property type="molecule type" value="Genomic_DNA"/>
</dbReference>
<dbReference type="GO" id="GO:0004312">
    <property type="term" value="F:fatty acid synthase activity"/>
    <property type="evidence" value="ECO:0007669"/>
    <property type="project" value="TreeGrafter"/>
</dbReference>
<feature type="region of interest" description="C-terminal hotdog fold" evidence="5">
    <location>
        <begin position="241"/>
        <end position="396"/>
    </location>
</feature>
<dbReference type="GO" id="GO:0006633">
    <property type="term" value="P:fatty acid biosynthetic process"/>
    <property type="evidence" value="ECO:0007669"/>
    <property type="project" value="TreeGrafter"/>
</dbReference>
<keyword evidence="8" id="KW-1185">Reference proteome</keyword>
<comment type="caution">
    <text evidence="7">The sequence shown here is derived from an EMBL/GenBank/DDBJ whole genome shotgun (WGS) entry which is preliminary data.</text>
</comment>
<dbReference type="GO" id="GO:0044550">
    <property type="term" value="P:secondary metabolite biosynthetic process"/>
    <property type="evidence" value="ECO:0007669"/>
    <property type="project" value="TreeGrafter"/>
</dbReference>
<dbReference type="Proteomes" id="UP000557566">
    <property type="component" value="Unassembled WGS sequence"/>
</dbReference>
<dbReference type="Pfam" id="PF21089">
    <property type="entry name" value="PKS_DH_N"/>
    <property type="match status" value="1"/>
</dbReference>
<dbReference type="PANTHER" id="PTHR43775">
    <property type="entry name" value="FATTY ACID SYNTHASE"/>
    <property type="match status" value="1"/>
</dbReference>
<evidence type="ECO:0000256" key="3">
    <source>
        <dbReference type="ARBA" id="ARBA00022679"/>
    </source>
</evidence>
<evidence type="ECO:0000256" key="2">
    <source>
        <dbReference type="ARBA" id="ARBA00022553"/>
    </source>
</evidence>
<feature type="domain" description="PKS/mFAS DH" evidence="6">
    <location>
        <begin position="92"/>
        <end position="396"/>
    </location>
</feature>
<dbReference type="Gene3D" id="3.10.129.110">
    <property type="entry name" value="Polyketide synthase dehydratase"/>
    <property type="match status" value="1"/>
</dbReference>
<dbReference type="AlphaFoldDB" id="A0A8H4PWU5"/>
<dbReference type="PANTHER" id="PTHR43775:SF20">
    <property type="entry name" value="HYBRID PKS-NRPS SYNTHETASE APDA"/>
    <property type="match status" value="1"/>
</dbReference>
<dbReference type="InterPro" id="IPR049900">
    <property type="entry name" value="PKS_mFAS_DH"/>
</dbReference>
<evidence type="ECO:0000256" key="1">
    <source>
        <dbReference type="ARBA" id="ARBA00022450"/>
    </source>
</evidence>
<dbReference type="OrthoDB" id="329835at2759"/>
<dbReference type="PROSITE" id="PS52019">
    <property type="entry name" value="PKS_MFAS_DH"/>
    <property type="match status" value="1"/>
</dbReference>
<dbReference type="CDD" id="cd02440">
    <property type="entry name" value="AdoMet_MTases"/>
    <property type="match status" value="1"/>
</dbReference>
<dbReference type="Gene3D" id="3.40.366.10">
    <property type="entry name" value="Malonyl-Coenzyme A Acyl Carrier Protein, domain 2"/>
    <property type="match status" value="1"/>
</dbReference>
<keyword evidence="2" id="KW-0597">Phosphoprotein</keyword>
<dbReference type="Gene3D" id="3.40.50.150">
    <property type="entry name" value="Vaccinia Virus protein VP39"/>
    <property type="match status" value="1"/>
</dbReference>
<protein>
    <recommendedName>
        <fullName evidence="6">PKS/mFAS DH domain-containing protein</fullName>
    </recommendedName>
</protein>
<evidence type="ECO:0000256" key="4">
    <source>
        <dbReference type="ARBA" id="ARBA00023268"/>
    </source>
</evidence>
<feature type="active site" description="Proton donor; for dehydratase activity" evidence="5">
    <location>
        <position position="300"/>
    </location>
</feature>
<dbReference type="InterPro" id="IPR029063">
    <property type="entry name" value="SAM-dependent_MTases_sf"/>
</dbReference>
<dbReference type="InterPro" id="IPR016035">
    <property type="entry name" value="Acyl_Trfase/lysoPLipase"/>
</dbReference>
<gene>
    <name evidence="7" type="ORF">G6O67_001156</name>
</gene>
<accession>A0A8H4PWU5</accession>
<evidence type="ECO:0000313" key="8">
    <source>
        <dbReference type="Proteomes" id="UP000557566"/>
    </source>
</evidence>